<feature type="domain" description="Bacterial EndoU nuclease" evidence="1">
    <location>
        <begin position="910"/>
        <end position="992"/>
    </location>
</feature>
<keyword evidence="3" id="KW-1185">Reference proteome</keyword>
<proteinExistence type="predicted"/>
<organism evidence="2 3">
    <name type="scientific">Pedobacter ginsengiterrae</name>
    <dbReference type="NCBI Taxonomy" id="871696"/>
    <lineage>
        <taxon>Bacteria</taxon>
        <taxon>Pseudomonadati</taxon>
        <taxon>Bacteroidota</taxon>
        <taxon>Sphingobacteriia</taxon>
        <taxon>Sphingobacteriales</taxon>
        <taxon>Sphingobacteriaceae</taxon>
        <taxon>Pedobacter</taxon>
    </lineage>
</organism>
<name>A0ABP7PUJ1_9SPHI</name>
<dbReference type="InterPro" id="IPR029501">
    <property type="entry name" value="EndoU_bac"/>
</dbReference>
<protein>
    <recommendedName>
        <fullName evidence="1">Bacterial EndoU nuclease domain-containing protein</fullName>
    </recommendedName>
</protein>
<accession>A0ABP7PUJ1</accession>
<evidence type="ECO:0000313" key="3">
    <source>
        <dbReference type="Proteomes" id="UP001501081"/>
    </source>
</evidence>
<dbReference type="RefSeq" id="WP_344767452.1">
    <property type="nucleotide sequence ID" value="NZ_BAABAK010000011.1"/>
</dbReference>
<sequence>MAVVILKNDGMAVDLDATFTELAFDIEGFILEFNYLSNPVFRYKYYQTGDFKQKDRYLKDTLNGYFLEREYLNYTNDEDSEIKVFVKKHKFISTRFAAKVGDEVFVNKVDSGEPFSFYFNVIRYRFLVEATLNSGIKKYLGKIFEGNKLIGYEVAIPDIATSVVNPSAPKNLASRYFFNNNYTRYLSTWIDDNTKKNIKKFTILISFRIAEIYNEIFPKIASVSLWASIDSIANTISGNADSLTDYGKLLFELKKSWGYYHDPNADQNYIHKHDFEPVFQDGAAYEDYEKYYNGLTELYFALYKIQDKLIEFSEDLRLRYILEILPLSALATIPYAIVKEQLFFYYKLKELPQNSQRYLVHLIISMTQRNNLANDFLTLLLKKENGSVTIFEVLYLLLDDGRLERYPIVNWFVNQQTNRKHFVYAIYEIWKISEFNFYFIPNGVTANEDGLNPDTYFLKQGKKYYPKYSQDGKILHGANPILEFSISKVDNQSNQYYNLVSNEITYKPTTEFIGEKVIINKVTKSTYSNYNPYGTNTQSFQSTEIKYGEYHLYQPISLIGYTSNLDLNVPNFLPIPVFLFYYAVEFDELKDFDASILFAAEVSLELAIFYFTGGLSTMRHLRYLKYISEINNVKNDLVSLETAVLFWRGVDAGSEIVSLTAGVLSSFFAYQEQIANNTDLKNLNKKLSLFFMLFAIGSAGNAIYSSKKTSKAADDVLEELEYLSDFGIPHNLPNDVLLVINKVRGLAQVSKALFRNRIVSLAESELDEANHIASLYDNFFSDVEREAFWQDFVGKVEKSPLNDSFWKLMNETQDGIPATRTVIWRECPRELLNYRKNIWFLDGTLVIKKSEELNNELFVGRAGKKLKDGAIPPYSLNDYTYGAHGVHYKSALRNINPSSLGDIVGNVTPLGDGFYSAKIRVWNIDLGNWKMKKNASTFFPDNWSELRVQSEIVIASRNRIRLHGNVYLGIMSDGKKIRFHIEKGVIKSAYPDL</sequence>
<evidence type="ECO:0000259" key="1">
    <source>
        <dbReference type="Pfam" id="PF14436"/>
    </source>
</evidence>
<gene>
    <name evidence="2" type="ORF">GCM10022246_24720</name>
</gene>
<dbReference type="EMBL" id="BAABAK010000011">
    <property type="protein sequence ID" value="GAA3971286.1"/>
    <property type="molecule type" value="Genomic_DNA"/>
</dbReference>
<comment type="caution">
    <text evidence="2">The sequence shown here is derived from an EMBL/GenBank/DDBJ whole genome shotgun (WGS) entry which is preliminary data.</text>
</comment>
<dbReference type="Proteomes" id="UP001501081">
    <property type="component" value="Unassembled WGS sequence"/>
</dbReference>
<dbReference type="Pfam" id="PF14436">
    <property type="entry name" value="EndoU_bacteria"/>
    <property type="match status" value="1"/>
</dbReference>
<evidence type="ECO:0000313" key="2">
    <source>
        <dbReference type="EMBL" id="GAA3971286.1"/>
    </source>
</evidence>
<reference evidence="3" key="1">
    <citation type="journal article" date="2019" name="Int. J. Syst. Evol. Microbiol.">
        <title>The Global Catalogue of Microorganisms (GCM) 10K type strain sequencing project: providing services to taxonomists for standard genome sequencing and annotation.</title>
        <authorList>
            <consortium name="The Broad Institute Genomics Platform"/>
            <consortium name="The Broad Institute Genome Sequencing Center for Infectious Disease"/>
            <person name="Wu L."/>
            <person name="Ma J."/>
        </authorList>
    </citation>
    <scope>NUCLEOTIDE SEQUENCE [LARGE SCALE GENOMIC DNA]</scope>
    <source>
        <strain evidence="3">JCM 17338</strain>
    </source>
</reference>